<dbReference type="NCBIfam" id="TIGR04056">
    <property type="entry name" value="OMP_RagA_SusC"/>
    <property type="match status" value="1"/>
</dbReference>
<dbReference type="FunFam" id="2.170.130.10:FF:000024">
    <property type="entry name" value="Outer membrane protein"/>
    <property type="match status" value="1"/>
</dbReference>
<dbReference type="Pfam" id="PF00593">
    <property type="entry name" value="TonB_dep_Rec_b-barrel"/>
    <property type="match status" value="1"/>
</dbReference>
<keyword evidence="4 8" id="KW-0812">Transmembrane</keyword>
<proteinExistence type="inferred from homology"/>
<sequence length="1081" mass="121664">MLKIFKWGGVILSLYCGGIQTSFATGTTSLEVVQQNGTCSGTVKDGTGETIIGASVVVKGSSNGTITDIEGSFSLRNVAQGSIIQISFVGYQTQEVKWTGTPLSIILKEDSKVLDEVVVVGYGTQKKVNVTGAVSMVNSDAIEARPVANVSQALQGAIPGLNLTTSSSGGDLNTVMRINIRGTGTIGDGSVDSPLILIDGIEGNMNTLNPNDIESVSVLKDAASASIYGSRAAFGVILITTKSGKAGKVKVNYSGDVRFSTATQIPEMVDSYSFATYFNRASVNAGGSNQFDEETLERIQKFQRGEYTDPTKPEYYGTIADPTNKKWRDYTGAFANTDWFKEFYKKNVPSTQHNLSLSGGTEKFNWSISGSILNQDGLIRHGHDELNRYTMNSKLSAELAKWVRLEYSTKWIRTDFEKPQYLTGLFFHNIARRWPTCPVKDPNGHWSEGMEIAELEDGGIYQEHKDHFTQQVKFTFNPIAGWNIYAEGAMRTQNEKYTRYRIPVYHYYTDNTPFKRDSGYGSTTTVSDERFRQNYYAVNVYSDYTRSFGKHNGKLLVGVNYERYDQDGMWGSGTDLTTSEKPYLSQAQKDKKNGDSYWNRATAGYFGRLNYDYDGKYLFEANIRYDGSSRFVADKRWAWFPSFSVGYNIAREEFFEKLTDDISLLKLRASWGQLGNTSSNYWSFWDWYPFYQQQSISSASGGWLINGEKPNTAYIPGIVNSSMTWETVETWDVGLDWAAFNNRLTGSFDWYSRTTKDMIGPAPRLGSVLGTDAPKTNNCDMRTTGWELEISWRDQIKNFKYGARFNLSDSRSKILRYPNETGDIYSYYDGKYLNEIWGYETEGIANTDAEMTEWLGKNKPNWGGNWGAGDVMYKNLVDRKDDKGKVLDEGIVNSGNNTLDDHGDLKRIGNSTPRYRLGLNLDAAWKGFDFSIFFQGVLKRDWHFGSNDPYFWGAVGNMWQSAAFKEHMDYWTPENTNAYYPKPYFGGIWKNHVTQTRYLQDASYIRCKNIQFGYSLPQSVLRPAGLSNCRIYVSCDNLFTLTGLSSIYDPEVFGSYGDEGWGAAKTYPLQRTISVGVNLSF</sequence>
<dbReference type="InterPro" id="IPR037066">
    <property type="entry name" value="Plug_dom_sf"/>
</dbReference>
<dbReference type="Pfam" id="PF07715">
    <property type="entry name" value="Plug"/>
    <property type="match status" value="1"/>
</dbReference>
<keyword evidence="13" id="KW-0675">Receptor</keyword>
<dbReference type="InterPro" id="IPR008969">
    <property type="entry name" value="CarboxyPept-like_regulatory"/>
</dbReference>
<feature type="chain" id="PRO_5018982972" evidence="10">
    <location>
        <begin position="25"/>
        <end position="1081"/>
    </location>
</feature>
<name>A0A449I237_9BACE</name>
<comment type="subcellular location">
    <subcellularLocation>
        <location evidence="1 8">Cell outer membrane</location>
        <topology evidence="1 8">Multi-pass membrane protein</topology>
    </subcellularLocation>
</comment>
<dbReference type="InterPro" id="IPR039426">
    <property type="entry name" value="TonB-dep_rcpt-like"/>
</dbReference>
<dbReference type="InterPro" id="IPR012910">
    <property type="entry name" value="Plug_dom"/>
</dbReference>
<evidence type="ECO:0000256" key="3">
    <source>
        <dbReference type="ARBA" id="ARBA00022452"/>
    </source>
</evidence>
<dbReference type="OrthoDB" id="778480at2"/>
<evidence type="ECO:0000256" key="9">
    <source>
        <dbReference type="RuleBase" id="RU003357"/>
    </source>
</evidence>
<reference evidence="13 14" key="1">
    <citation type="submission" date="2019-02" db="EMBL/GenBank/DDBJ databases">
        <authorList>
            <consortium name="Pathogen Informatics"/>
        </authorList>
    </citation>
    <scope>NUCLEOTIDE SEQUENCE [LARGE SCALE GENOMIC DNA]</scope>
    <source>
        <strain evidence="13 14">3012STDY7078512</strain>
    </source>
</reference>
<evidence type="ECO:0000313" key="13">
    <source>
        <dbReference type="EMBL" id="VFB13525.1"/>
    </source>
</evidence>
<dbReference type="AlphaFoldDB" id="A0A449I237"/>
<protein>
    <submittedName>
        <fullName evidence="13">TonB-dependent receptor plug</fullName>
    </submittedName>
</protein>
<keyword evidence="5 9" id="KW-0798">TonB box</keyword>
<dbReference type="Gene3D" id="2.60.40.1120">
    <property type="entry name" value="Carboxypeptidase-like, regulatory domain"/>
    <property type="match status" value="1"/>
</dbReference>
<evidence type="ECO:0000256" key="10">
    <source>
        <dbReference type="SAM" id="SignalP"/>
    </source>
</evidence>
<dbReference type="SUPFAM" id="SSF49464">
    <property type="entry name" value="Carboxypeptidase regulatory domain-like"/>
    <property type="match status" value="1"/>
</dbReference>
<evidence type="ECO:0000256" key="8">
    <source>
        <dbReference type="PROSITE-ProRule" id="PRU01360"/>
    </source>
</evidence>
<dbReference type="InterPro" id="IPR023997">
    <property type="entry name" value="TonB-dep_OMP_SusC/RagA_CS"/>
</dbReference>
<feature type="domain" description="TonB-dependent receptor plug" evidence="12">
    <location>
        <begin position="127"/>
        <end position="236"/>
    </location>
</feature>
<comment type="similarity">
    <text evidence="8 9">Belongs to the TonB-dependent receptor family.</text>
</comment>
<evidence type="ECO:0000256" key="4">
    <source>
        <dbReference type="ARBA" id="ARBA00022692"/>
    </source>
</evidence>
<dbReference type="InterPro" id="IPR023996">
    <property type="entry name" value="TonB-dep_OMP_SusC/RagA"/>
</dbReference>
<dbReference type="GO" id="GO:0009279">
    <property type="term" value="C:cell outer membrane"/>
    <property type="evidence" value="ECO:0007669"/>
    <property type="project" value="UniProtKB-SubCell"/>
</dbReference>
<dbReference type="InterPro" id="IPR036942">
    <property type="entry name" value="Beta-barrel_TonB_sf"/>
</dbReference>
<evidence type="ECO:0000256" key="2">
    <source>
        <dbReference type="ARBA" id="ARBA00022448"/>
    </source>
</evidence>
<dbReference type="NCBIfam" id="TIGR04057">
    <property type="entry name" value="SusC_RagA_signa"/>
    <property type="match status" value="1"/>
</dbReference>
<evidence type="ECO:0000259" key="12">
    <source>
        <dbReference type="Pfam" id="PF07715"/>
    </source>
</evidence>
<dbReference type="EMBL" id="CAACYH010000004">
    <property type="protein sequence ID" value="VFB13525.1"/>
    <property type="molecule type" value="Genomic_DNA"/>
</dbReference>
<dbReference type="SUPFAM" id="SSF56935">
    <property type="entry name" value="Porins"/>
    <property type="match status" value="1"/>
</dbReference>
<evidence type="ECO:0000313" key="14">
    <source>
        <dbReference type="Proteomes" id="UP000396835"/>
    </source>
</evidence>
<dbReference type="Pfam" id="PF13715">
    <property type="entry name" value="CarbopepD_reg_2"/>
    <property type="match status" value="1"/>
</dbReference>
<dbReference type="PROSITE" id="PS52016">
    <property type="entry name" value="TONB_DEPENDENT_REC_3"/>
    <property type="match status" value="1"/>
</dbReference>
<feature type="signal peptide" evidence="10">
    <location>
        <begin position="1"/>
        <end position="24"/>
    </location>
</feature>
<keyword evidence="2 8" id="KW-0813">Transport</keyword>
<dbReference type="Gene3D" id="2.170.130.10">
    <property type="entry name" value="TonB-dependent receptor, plug domain"/>
    <property type="match status" value="1"/>
</dbReference>
<evidence type="ECO:0000256" key="6">
    <source>
        <dbReference type="ARBA" id="ARBA00023136"/>
    </source>
</evidence>
<keyword evidence="7 8" id="KW-0998">Cell outer membrane</keyword>
<feature type="domain" description="TonB-dependent receptor-like beta-barrel" evidence="11">
    <location>
        <begin position="466"/>
        <end position="925"/>
    </location>
</feature>
<dbReference type="Gene3D" id="2.40.170.20">
    <property type="entry name" value="TonB-dependent receptor, beta-barrel domain"/>
    <property type="match status" value="1"/>
</dbReference>
<evidence type="ECO:0000256" key="5">
    <source>
        <dbReference type="ARBA" id="ARBA00023077"/>
    </source>
</evidence>
<keyword evidence="3 8" id="KW-1134">Transmembrane beta strand</keyword>
<dbReference type="InterPro" id="IPR000531">
    <property type="entry name" value="Beta-barrel_TonB"/>
</dbReference>
<dbReference type="RefSeq" id="WP_131751867.1">
    <property type="nucleotide sequence ID" value="NZ_CAACYH010000004.1"/>
</dbReference>
<accession>A0A449I237</accession>
<dbReference type="Proteomes" id="UP000396835">
    <property type="component" value="Unassembled WGS sequence"/>
</dbReference>
<evidence type="ECO:0000256" key="1">
    <source>
        <dbReference type="ARBA" id="ARBA00004571"/>
    </source>
</evidence>
<evidence type="ECO:0000259" key="11">
    <source>
        <dbReference type="Pfam" id="PF00593"/>
    </source>
</evidence>
<keyword evidence="10" id="KW-0732">Signal</keyword>
<organism evidence="13 14">
    <name type="scientific">Prevotella heparinolytica</name>
    <dbReference type="NCBI Taxonomy" id="28113"/>
    <lineage>
        <taxon>Bacteria</taxon>
        <taxon>Pseudomonadati</taxon>
        <taxon>Bacteroidota</taxon>
        <taxon>Bacteroidia</taxon>
        <taxon>Bacteroidales</taxon>
        <taxon>Bacteroidaceae</taxon>
        <taxon>Bacteroides</taxon>
    </lineage>
</organism>
<evidence type="ECO:0000256" key="7">
    <source>
        <dbReference type="ARBA" id="ARBA00023237"/>
    </source>
</evidence>
<keyword evidence="6 8" id="KW-0472">Membrane</keyword>
<gene>
    <name evidence="13" type="primary">fepA_2</name>
    <name evidence="13" type="ORF">NCTC7812_01051</name>
</gene>